<proteinExistence type="predicted"/>
<evidence type="ECO:0000313" key="2">
    <source>
        <dbReference type="EMBL" id="TYH00370.1"/>
    </source>
</evidence>
<organism evidence="2 3">
    <name type="scientific">Gossypium darwinii</name>
    <name type="common">Darwin's cotton</name>
    <name type="synonym">Gossypium barbadense var. darwinii</name>
    <dbReference type="NCBI Taxonomy" id="34276"/>
    <lineage>
        <taxon>Eukaryota</taxon>
        <taxon>Viridiplantae</taxon>
        <taxon>Streptophyta</taxon>
        <taxon>Embryophyta</taxon>
        <taxon>Tracheophyta</taxon>
        <taxon>Spermatophyta</taxon>
        <taxon>Magnoliopsida</taxon>
        <taxon>eudicotyledons</taxon>
        <taxon>Gunneridae</taxon>
        <taxon>Pentapetalae</taxon>
        <taxon>rosids</taxon>
        <taxon>malvids</taxon>
        <taxon>Malvales</taxon>
        <taxon>Malvaceae</taxon>
        <taxon>Malvoideae</taxon>
        <taxon>Gossypium</taxon>
    </lineage>
</organism>
<keyword evidence="1" id="KW-0175">Coiled coil</keyword>
<keyword evidence="3" id="KW-1185">Reference proteome</keyword>
<reference evidence="2 3" key="1">
    <citation type="submission" date="2019-06" db="EMBL/GenBank/DDBJ databases">
        <title>WGS assembly of Gossypium darwinii.</title>
        <authorList>
            <person name="Chen Z.J."/>
            <person name="Sreedasyam A."/>
            <person name="Ando A."/>
            <person name="Song Q."/>
            <person name="De L."/>
            <person name="Hulse-Kemp A."/>
            <person name="Ding M."/>
            <person name="Ye W."/>
            <person name="Kirkbride R."/>
            <person name="Jenkins J."/>
            <person name="Plott C."/>
            <person name="Lovell J."/>
            <person name="Lin Y.-M."/>
            <person name="Vaughn R."/>
            <person name="Liu B."/>
            <person name="Li W."/>
            <person name="Simpson S."/>
            <person name="Scheffler B."/>
            <person name="Saski C."/>
            <person name="Grover C."/>
            <person name="Hu G."/>
            <person name="Conover J."/>
            <person name="Carlson J."/>
            <person name="Shu S."/>
            <person name="Boston L."/>
            <person name="Williams M."/>
            <person name="Peterson D."/>
            <person name="Mcgee K."/>
            <person name="Jones D."/>
            <person name="Wendel J."/>
            <person name="Stelly D."/>
            <person name="Grimwood J."/>
            <person name="Schmutz J."/>
        </authorList>
    </citation>
    <scope>NUCLEOTIDE SEQUENCE [LARGE SCALE GENOMIC DNA]</scope>
    <source>
        <strain evidence="2">1808015.09</strain>
    </source>
</reference>
<feature type="coiled-coil region" evidence="1">
    <location>
        <begin position="71"/>
        <end position="112"/>
    </location>
</feature>
<dbReference type="EMBL" id="CM017697">
    <property type="protein sequence ID" value="TYH00370.1"/>
    <property type="molecule type" value="Genomic_DNA"/>
</dbReference>
<evidence type="ECO:0000313" key="3">
    <source>
        <dbReference type="Proteomes" id="UP000323506"/>
    </source>
</evidence>
<dbReference type="AlphaFoldDB" id="A0A5D2F567"/>
<protein>
    <submittedName>
        <fullName evidence="2">Uncharacterized protein</fullName>
    </submittedName>
</protein>
<name>A0A5D2F567_GOSDA</name>
<gene>
    <name evidence="2" type="ORF">ES288_A10G270500v1</name>
</gene>
<dbReference type="Proteomes" id="UP000323506">
    <property type="component" value="Chromosome A10"/>
</dbReference>
<sequence length="205" mass="23236">MEDERLRNELEVMGDRDGIQQSATHNGSSVFNKTYGPMMAEALEIINQCKNFETLNAIWIKQSLEIGYLKASANAERIGELENKIKAKEKELAKVSNKLEEADNSLADRENKMQKKLGTFCVRGVDYDCSNTVPNNSLRPTAVEQKKANECEMRPLVVDDLEADEYVMELPVTEESEVCSSGTYFRAMVKNYPTLLKNHKEEAFI</sequence>
<evidence type="ECO:0000256" key="1">
    <source>
        <dbReference type="SAM" id="Coils"/>
    </source>
</evidence>
<accession>A0A5D2F567</accession>